<feature type="compositionally biased region" description="Polar residues" evidence="1">
    <location>
        <begin position="1"/>
        <end position="19"/>
    </location>
</feature>
<dbReference type="Proteomes" id="UP000267251">
    <property type="component" value="Unassembled WGS sequence"/>
</dbReference>
<sequence length="553" mass="62137">MTTHPISRGASNNHLSVNKANIPPPTPHAPLTKNKSFPEGVNHKKVEAPVKVAIKKNQAQSIQNTGSDHAGPSKAPQKSAQEEYDSLDTFLRGFEDLPMKQKRKTDKGTRQRITNVDDQRFKRKLFSAWNAVRNSNKEKLSVETLEKLEGQIRDAYKRFIVLKVEQNSEVPFSTLMPDGVTGKTTENPSALFEEGKRVKLTLEDIDTEISDIKISSRSTLFTSADDQVEFAKWKYSTIEGASEGIASNPLTNPQTFPWTDKNYVTNLVDYSSRIKSSLDTMPDMTRVAKLDKKAKNDDVSSSRSSSETSIAPIRAEMPSNIQTNTIRPAVKTGSTSRKHTPIPDCKPKFGLESIPEEGPALSFQRINIPKSNQVPSSRQKGTFLPQDFKGLSSFVRSSRHPSNSVPMITLRMDGLKKKLQGVFRSSKPSGTSTRRAYESLSTMVGHVPIVFFRNHYLPKFIKGEQRSKWGGGGKDRIPPRRTRVLLRREHWGFIAGPDPVGCTFYEIQDYDSLRLQMWSSRCPHIESVMSSEDMGYKKHMCICVAAQYRGPWE</sequence>
<evidence type="ECO:0000313" key="3">
    <source>
        <dbReference type="EMBL" id="RKP13442.1"/>
    </source>
</evidence>
<dbReference type="EMBL" id="KZ988019">
    <property type="protein sequence ID" value="RKP13442.1"/>
    <property type="molecule type" value="Genomic_DNA"/>
</dbReference>
<feature type="region of interest" description="Disordered" evidence="1">
    <location>
        <begin position="1"/>
        <end position="83"/>
    </location>
</feature>
<organism evidence="3 4">
    <name type="scientific">Piptocephalis cylindrospora</name>
    <dbReference type="NCBI Taxonomy" id="1907219"/>
    <lineage>
        <taxon>Eukaryota</taxon>
        <taxon>Fungi</taxon>
        <taxon>Fungi incertae sedis</taxon>
        <taxon>Zoopagomycota</taxon>
        <taxon>Zoopagomycotina</taxon>
        <taxon>Zoopagomycetes</taxon>
        <taxon>Zoopagales</taxon>
        <taxon>Piptocephalidaceae</taxon>
        <taxon>Piptocephalis</taxon>
    </lineage>
</organism>
<protein>
    <recommendedName>
        <fullName evidence="2">S1 motif domain-containing protein</fullName>
    </recommendedName>
</protein>
<name>A0A4P9Y462_9FUNG</name>
<dbReference type="InterPro" id="IPR003029">
    <property type="entry name" value="S1_domain"/>
</dbReference>
<accession>A0A4P9Y462</accession>
<feature type="compositionally biased region" description="Polar residues" evidence="1">
    <location>
        <begin position="57"/>
        <end position="67"/>
    </location>
</feature>
<dbReference type="AlphaFoldDB" id="A0A4P9Y462"/>
<reference evidence="4" key="1">
    <citation type="journal article" date="2018" name="Nat. Microbiol.">
        <title>Leveraging single-cell genomics to expand the fungal tree of life.</title>
        <authorList>
            <person name="Ahrendt S.R."/>
            <person name="Quandt C.A."/>
            <person name="Ciobanu D."/>
            <person name="Clum A."/>
            <person name="Salamov A."/>
            <person name="Andreopoulos B."/>
            <person name="Cheng J.F."/>
            <person name="Woyke T."/>
            <person name="Pelin A."/>
            <person name="Henrissat B."/>
            <person name="Reynolds N.K."/>
            <person name="Benny G.L."/>
            <person name="Smith M.E."/>
            <person name="James T.Y."/>
            <person name="Grigoriev I.V."/>
        </authorList>
    </citation>
    <scope>NUCLEOTIDE SEQUENCE [LARGE SCALE GENOMIC DNA]</scope>
</reference>
<evidence type="ECO:0000256" key="1">
    <source>
        <dbReference type="SAM" id="MobiDB-lite"/>
    </source>
</evidence>
<feature type="region of interest" description="Disordered" evidence="1">
    <location>
        <begin position="291"/>
        <end position="313"/>
    </location>
</feature>
<feature type="compositionally biased region" description="Basic and acidic residues" evidence="1">
    <location>
        <begin position="291"/>
        <end position="300"/>
    </location>
</feature>
<keyword evidence="4" id="KW-1185">Reference proteome</keyword>
<proteinExistence type="predicted"/>
<evidence type="ECO:0000259" key="2">
    <source>
        <dbReference type="PROSITE" id="PS50126"/>
    </source>
</evidence>
<feature type="region of interest" description="Disordered" evidence="1">
    <location>
        <begin position="330"/>
        <end position="350"/>
    </location>
</feature>
<feature type="domain" description="S1 motif" evidence="2">
    <location>
        <begin position="145"/>
        <end position="217"/>
    </location>
</feature>
<dbReference type="PROSITE" id="PS50126">
    <property type="entry name" value="S1"/>
    <property type="match status" value="1"/>
</dbReference>
<gene>
    <name evidence="3" type="ORF">BJ684DRAFT_16159</name>
</gene>
<dbReference type="GO" id="GO:0003676">
    <property type="term" value="F:nucleic acid binding"/>
    <property type="evidence" value="ECO:0007669"/>
    <property type="project" value="InterPro"/>
</dbReference>
<evidence type="ECO:0000313" key="4">
    <source>
        <dbReference type="Proteomes" id="UP000267251"/>
    </source>
</evidence>